<reference evidence="1 2" key="1">
    <citation type="submission" date="2016-03" db="EMBL/GenBank/DDBJ databases">
        <authorList>
            <person name="Ploux O."/>
        </authorList>
    </citation>
    <scope>NUCLEOTIDE SEQUENCE [LARGE SCALE GENOMIC DNA]</scope>
    <source>
        <strain evidence="1 2">UAMH 11012</strain>
    </source>
</reference>
<organism evidence="1 2">
    <name type="scientific">Phialocephala subalpina</name>
    <dbReference type="NCBI Taxonomy" id="576137"/>
    <lineage>
        <taxon>Eukaryota</taxon>
        <taxon>Fungi</taxon>
        <taxon>Dikarya</taxon>
        <taxon>Ascomycota</taxon>
        <taxon>Pezizomycotina</taxon>
        <taxon>Leotiomycetes</taxon>
        <taxon>Helotiales</taxon>
        <taxon>Mollisiaceae</taxon>
        <taxon>Phialocephala</taxon>
        <taxon>Phialocephala fortinii species complex</taxon>
    </lineage>
</organism>
<sequence length="482" mass="55386">MVFSIDDQQTWRVTEEHPVREMDSMDWERCAALHNLIIHLGWTGSGKDASEMPRQTWWQAKITSDYLEEEWSRRLSPSLSMFLRAAFDQPQDQNFFYYAACLNSPQQLVNPLFEEDHLLCLYQMTNLSFSGHKDGVNFDQETFTAIFHRDIGDSRVTLNGRIEWDPLEVVLSAWLGMFDTGKIIVRSKDTTAKGPWECSPWEILPYSQHDLQTAVNGFDNLILRVECLLEDPTLQTRDNPDDQAKLIELTSAKFDINRCPEEFGLIPTEVLDHARVPEGFIRDFLTQVRRPKKGIRYIAPGLRLPVPSDFSPHPFQNFQLPESVEDDSRHLPIPLFISDLKSSAPLLELYPFNETPNLNYGLWMKSCNKTQDVEDACRLWLPFEIGANGFARLTDDSLVGEDQESSGLVNPRGRNNELYQPGYCHFVPFHGPQLGIVLELWSNLVGLGEWEVGQEGVEGGIEKFKEADTDEHFHKYQVCAKW</sequence>
<dbReference type="STRING" id="576137.A0A1L7X9Y8"/>
<name>A0A1L7X9Y8_9HELO</name>
<evidence type="ECO:0000313" key="1">
    <source>
        <dbReference type="EMBL" id="CZR61822.1"/>
    </source>
</evidence>
<protein>
    <submittedName>
        <fullName evidence="1">Uncharacterized protein</fullName>
    </submittedName>
</protein>
<dbReference type="EMBL" id="FJOG01000019">
    <property type="protein sequence ID" value="CZR61822.1"/>
    <property type="molecule type" value="Genomic_DNA"/>
</dbReference>
<dbReference type="Proteomes" id="UP000184330">
    <property type="component" value="Unassembled WGS sequence"/>
</dbReference>
<proteinExistence type="predicted"/>
<evidence type="ECO:0000313" key="2">
    <source>
        <dbReference type="Proteomes" id="UP000184330"/>
    </source>
</evidence>
<dbReference type="AlphaFoldDB" id="A0A1L7X9Y8"/>
<gene>
    <name evidence="1" type="ORF">PAC_11719</name>
</gene>
<accession>A0A1L7X9Y8</accession>
<dbReference type="OrthoDB" id="3029470at2759"/>
<keyword evidence="2" id="KW-1185">Reference proteome</keyword>